<sequence length="234" mass="26861">MGKANSSISRALCGLLTSNELPEWDENELLGQEVAENTVAYKVKQKLLQGTVKAAISSPAPIIETHQPAQQEPQHQWRESPRYQQTLPVRTTNFRDAYTSIPPVRFENEEVEADLTIRFIKIWDKKLAYTGEPYDIFDDKIRKFMSVCRQANIPPSKFHGVFPSILAKEAQSFFLHEISTDLTFAEMYQKMKEHFDTEINQKMYHTHWSTLTFSRLRAEMPGEHSGISLAAKVA</sequence>
<protein>
    <submittedName>
        <fullName evidence="1">Uncharacterized protein</fullName>
    </submittedName>
</protein>
<organism evidence="1 2">
    <name type="scientific">Hirsutella rhossiliensis</name>
    <dbReference type="NCBI Taxonomy" id="111463"/>
    <lineage>
        <taxon>Eukaryota</taxon>
        <taxon>Fungi</taxon>
        <taxon>Dikarya</taxon>
        <taxon>Ascomycota</taxon>
        <taxon>Pezizomycotina</taxon>
        <taxon>Sordariomycetes</taxon>
        <taxon>Hypocreomycetidae</taxon>
        <taxon>Hypocreales</taxon>
        <taxon>Ophiocordycipitaceae</taxon>
        <taxon>Hirsutella</taxon>
    </lineage>
</organism>
<reference evidence="1" key="1">
    <citation type="submission" date="2021-09" db="EMBL/GenBank/DDBJ databases">
        <title>A high-quality genome of the endoparasitic fungus Hirsutella rhossiliensis with a comparison of Hirsutella genomes reveals transposable elements contributing to genome size variation.</title>
        <authorList>
            <person name="Lin R."/>
            <person name="Jiao Y."/>
            <person name="Sun X."/>
            <person name="Ling J."/>
            <person name="Xie B."/>
            <person name="Cheng X."/>
        </authorList>
    </citation>
    <scope>NUCLEOTIDE SEQUENCE</scope>
    <source>
        <strain evidence="1">HR02</strain>
    </source>
</reference>
<dbReference type="AlphaFoldDB" id="A0A9P8MY23"/>
<dbReference type="OrthoDB" id="4948765at2759"/>
<evidence type="ECO:0000313" key="2">
    <source>
        <dbReference type="Proteomes" id="UP000824596"/>
    </source>
</evidence>
<evidence type="ECO:0000313" key="1">
    <source>
        <dbReference type="EMBL" id="KAH0962489.1"/>
    </source>
</evidence>
<name>A0A9P8MY23_9HYPO</name>
<comment type="caution">
    <text evidence="1">The sequence shown here is derived from an EMBL/GenBank/DDBJ whole genome shotgun (WGS) entry which is preliminary data.</text>
</comment>
<keyword evidence="2" id="KW-1185">Reference proteome</keyword>
<gene>
    <name evidence="1" type="ORF">HRG_06591</name>
</gene>
<dbReference type="Proteomes" id="UP000824596">
    <property type="component" value="Unassembled WGS sequence"/>
</dbReference>
<dbReference type="RefSeq" id="XP_044720002.1">
    <property type="nucleotide sequence ID" value="XM_044865062.1"/>
</dbReference>
<accession>A0A9P8MY23</accession>
<dbReference type="EMBL" id="JAIZPD010000006">
    <property type="protein sequence ID" value="KAH0962489.1"/>
    <property type="molecule type" value="Genomic_DNA"/>
</dbReference>
<proteinExistence type="predicted"/>
<dbReference type="GeneID" id="68355720"/>